<dbReference type="SUPFAM" id="SSF51679">
    <property type="entry name" value="Bacterial luciferase-like"/>
    <property type="match status" value="1"/>
</dbReference>
<dbReference type="Gene3D" id="3.20.20.30">
    <property type="entry name" value="Luciferase-like domain"/>
    <property type="match status" value="1"/>
</dbReference>
<dbReference type="GO" id="GO:0008726">
    <property type="term" value="F:alkanesulfonate monooxygenase activity"/>
    <property type="evidence" value="ECO:0007669"/>
    <property type="project" value="TreeGrafter"/>
</dbReference>
<dbReference type="PANTHER" id="PTHR42847">
    <property type="entry name" value="ALKANESULFONATE MONOOXYGENASE"/>
    <property type="match status" value="1"/>
</dbReference>
<dbReference type="GO" id="GO:0046306">
    <property type="term" value="P:alkanesulfonate catabolic process"/>
    <property type="evidence" value="ECO:0007669"/>
    <property type="project" value="TreeGrafter"/>
</dbReference>
<dbReference type="InterPro" id="IPR036661">
    <property type="entry name" value="Luciferase-like_sf"/>
</dbReference>
<reference evidence="1" key="1">
    <citation type="journal article" date="2014" name="Front. Microbiol.">
        <title>High frequency of phylogenetically diverse reductive dehalogenase-homologous genes in deep subseafloor sedimentary metagenomes.</title>
        <authorList>
            <person name="Kawai M."/>
            <person name="Futagami T."/>
            <person name="Toyoda A."/>
            <person name="Takaki Y."/>
            <person name="Nishi S."/>
            <person name="Hori S."/>
            <person name="Arai W."/>
            <person name="Tsubouchi T."/>
            <person name="Morono Y."/>
            <person name="Uchiyama I."/>
            <person name="Ito T."/>
            <person name="Fujiyama A."/>
            <person name="Inagaki F."/>
            <person name="Takami H."/>
        </authorList>
    </citation>
    <scope>NUCLEOTIDE SEQUENCE</scope>
    <source>
        <strain evidence="1">Expedition CK06-06</strain>
    </source>
</reference>
<dbReference type="AlphaFoldDB" id="X1DY78"/>
<name>X1DY78_9ZZZZ</name>
<feature type="non-terminal residue" evidence="1">
    <location>
        <position position="1"/>
    </location>
</feature>
<feature type="non-terminal residue" evidence="1">
    <location>
        <position position="167"/>
    </location>
</feature>
<organism evidence="1">
    <name type="scientific">marine sediment metagenome</name>
    <dbReference type="NCBI Taxonomy" id="412755"/>
    <lineage>
        <taxon>unclassified sequences</taxon>
        <taxon>metagenomes</taxon>
        <taxon>ecological metagenomes</taxon>
    </lineage>
</organism>
<evidence type="ECO:0000313" key="1">
    <source>
        <dbReference type="EMBL" id="GAH13145.1"/>
    </source>
</evidence>
<dbReference type="PANTHER" id="PTHR42847:SF4">
    <property type="entry name" value="ALKANESULFONATE MONOOXYGENASE-RELATED"/>
    <property type="match status" value="1"/>
</dbReference>
<protein>
    <submittedName>
        <fullName evidence="1">Uncharacterized protein</fullName>
    </submittedName>
</protein>
<accession>X1DY78</accession>
<dbReference type="InterPro" id="IPR050172">
    <property type="entry name" value="SsuD_RutA_monooxygenase"/>
</dbReference>
<gene>
    <name evidence="1" type="ORF">S01H4_61710</name>
</gene>
<comment type="caution">
    <text evidence="1">The sequence shown here is derived from an EMBL/GenBank/DDBJ whole genome shotgun (WGS) entry which is preliminary data.</text>
</comment>
<proteinExistence type="predicted"/>
<sequence length="167" mass="19348">VEDALNWPRPIQKPHPPMLIGGKGEKYTLKVVAKHADRCNFGGTPEEYQHKLDVLNKHCVDQGRDYDEIEKTWHMSSANQPSARLIIGEDEDEVNQMLKKCWMVEKTPGESLDQFISRVKKSRLVGVPEDIIEKLEEYVKLDVTYFILYVTYALDMNLKPLETFAKR</sequence>
<dbReference type="EMBL" id="BART01036654">
    <property type="protein sequence ID" value="GAH13145.1"/>
    <property type="molecule type" value="Genomic_DNA"/>
</dbReference>